<dbReference type="EMBL" id="JAAMPJ010000004">
    <property type="protein sequence ID" value="NGY60396.1"/>
    <property type="molecule type" value="Genomic_DNA"/>
</dbReference>
<gene>
    <name evidence="2" type="ORF">G7043_15815</name>
</gene>
<dbReference type="Proteomes" id="UP000481360">
    <property type="component" value="Unassembled WGS sequence"/>
</dbReference>
<dbReference type="AlphaFoldDB" id="A0A7C9VTE8"/>
<evidence type="ECO:0000256" key="1">
    <source>
        <dbReference type="SAM" id="MobiDB-lite"/>
    </source>
</evidence>
<evidence type="ECO:0000313" key="2">
    <source>
        <dbReference type="EMBL" id="NGY60396.1"/>
    </source>
</evidence>
<dbReference type="PROSITE" id="PS51257">
    <property type="entry name" value="PROKAR_LIPOPROTEIN"/>
    <property type="match status" value="1"/>
</dbReference>
<dbReference type="RefSeq" id="WP_166046438.1">
    <property type="nucleotide sequence ID" value="NZ_JAAMPJ010000004.1"/>
</dbReference>
<organism evidence="2 3">
    <name type="scientific">Lentzea alba</name>
    <dbReference type="NCBI Taxonomy" id="2714351"/>
    <lineage>
        <taxon>Bacteria</taxon>
        <taxon>Bacillati</taxon>
        <taxon>Actinomycetota</taxon>
        <taxon>Actinomycetes</taxon>
        <taxon>Pseudonocardiales</taxon>
        <taxon>Pseudonocardiaceae</taxon>
        <taxon>Lentzea</taxon>
    </lineage>
</organism>
<protein>
    <recommendedName>
        <fullName evidence="4">Lipoprotein</fullName>
    </recommendedName>
</protein>
<evidence type="ECO:0000313" key="3">
    <source>
        <dbReference type="Proteomes" id="UP000481360"/>
    </source>
</evidence>
<accession>A0A7C9VTE8</accession>
<name>A0A7C9VTE8_9PSEU</name>
<evidence type="ECO:0008006" key="4">
    <source>
        <dbReference type="Google" id="ProtNLM"/>
    </source>
</evidence>
<keyword evidence="3" id="KW-1185">Reference proteome</keyword>
<sequence>MSAAVRLTGLVALLVGLLAGCSVLEQRHDDVEDLGKKIVADWKEQPEVAEAKYDYRHGIDQGQIMYMVVIVRAESVSNEVVDKLKDIANRDFWESPAYDRDDLSLRFVAYSSDNPPVDGQPEPDRSIRREGLGVPEKVALEKYGPRPSKR</sequence>
<proteinExistence type="predicted"/>
<feature type="region of interest" description="Disordered" evidence="1">
    <location>
        <begin position="111"/>
        <end position="150"/>
    </location>
</feature>
<comment type="caution">
    <text evidence="2">The sequence shown here is derived from an EMBL/GenBank/DDBJ whole genome shotgun (WGS) entry which is preliminary data.</text>
</comment>
<reference evidence="2 3" key="1">
    <citation type="submission" date="2020-03" db="EMBL/GenBank/DDBJ databases">
        <title>Isolation and identification of active actinomycetes.</title>
        <authorList>
            <person name="Sun X."/>
        </authorList>
    </citation>
    <scope>NUCLEOTIDE SEQUENCE [LARGE SCALE GENOMIC DNA]</scope>
    <source>
        <strain evidence="2 3">NEAU-D13</strain>
    </source>
</reference>
<feature type="compositionally biased region" description="Basic and acidic residues" evidence="1">
    <location>
        <begin position="122"/>
        <end position="131"/>
    </location>
</feature>